<protein>
    <submittedName>
        <fullName evidence="2">G patch domain-containing protein 8</fullName>
    </submittedName>
</protein>
<reference evidence="2 3" key="1">
    <citation type="journal article" date="2023" name="Science">
        <title>Elucidation of the pathway for biosynthesis of saponin adjuvants from the soapbark tree.</title>
        <authorList>
            <person name="Reed J."/>
            <person name="Orme A."/>
            <person name="El-Demerdash A."/>
            <person name="Owen C."/>
            <person name="Martin L.B.B."/>
            <person name="Misra R.C."/>
            <person name="Kikuchi S."/>
            <person name="Rejzek M."/>
            <person name="Martin A.C."/>
            <person name="Harkess A."/>
            <person name="Leebens-Mack J."/>
            <person name="Louveau T."/>
            <person name="Stephenson M.J."/>
            <person name="Osbourn A."/>
        </authorList>
    </citation>
    <scope>NUCLEOTIDE SEQUENCE [LARGE SCALE GENOMIC DNA]</scope>
    <source>
        <strain evidence="2">S10</strain>
    </source>
</reference>
<evidence type="ECO:0000313" key="3">
    <source>
        <dbReference type="Proteomes" id="UP001163823"/>
    </source>
</evidence>
<dbReference type="PANTHER" id="PTHR36808:SF1">
    <property type="entry name" value="TRANSCRIPTIONAL REGULATOR ATRX-LIKE PROTEIN"/>
    <property type="match status" value="1"/>
</dbReference>
<proteinExistence type="predicted"/>
<dbReference type="EMBL" id="JARAOO010000001">
    <property type="protein sequence ID" value="KAJ7981769.1"/>
    <property type="molecule type" value="Genomic_DNA"/>
</dbReference>
<feature type="compositionally biased region" description="Basic and acidic residues" evidence="1">
    <location>
        <begin position="195"/>
        <end position="210"/>
    </location>
</feature>
<name>A0AAD7QHW6_QUISA</name>
<gene>
    <name evidence="2" type="ORF">O6P43_000989</name>
</gene>
<evidence type="ECO:0000256" key="1">
    <source>
        <dbReference type="SAM" id="MobiDB-lite"/>
    </source>
</evidence>
<organism evidence="2 3">
    <name type="scientific">Quillaja saponaria</name>
    <name type="common">Soap bark tree</name>
    <dbReference type="NCBI Taxonomy" id="32244"/>
    <lineage>
        <taxon>Eukaryota</taxon>
        <taxon>Viridiplantae</taxon>
        <taxon>Streptophyta</taxon>
        <taxon>Embryophyta</taxon>
        <taxon>Tracheophyta</taxon>
        <taxon>Spermatophyta</taxon>
        <taxon>Magnoliopsida</taxon>
        <taxon>eudicotyledons</taxon>
        <taxon>Gunneridae</taxon>
        <taxon>Pentapetalae</taxon>
        <taxon>rosids</taxon>
        <taxon>fabids</taxon>
        <taxon>Fabales</taxon>
        <taxon>Quillajaceae</taxon>
        <taxon>Quillaja</taxon>
    </lineage>
</organism>
<feature type="region of interest" description="Disordered" evidence="1">
    <location>
        <begin position="176"/>
        <end position="222"/>
    </location>
</feature>
<feature type="compositionally biased region" description="Polar residues" evidence="1">
    <location>
        <begin position="185"/>
        <end position="194"/>
    </location>
</feature>
<accession>A0AAD7QHW6</accession>
<comment type="caution">
    <text evidence="2">The sequence shown here is derived from an EMBL/GenBank/DDBJ whole genome shotgun (WGS) entry which is preliminary data.</text>
</comment>
<feature type="compositionally biased region" description="Basic and acidic residues" evidence="1">
    <location>
        <begin position="1"/>
        <end position="12"/>
    </location>
</feature>
<feature type="region of interest" description="Disordered" evidence="1">
    <location>
        <begin position="1"/>
        <end position="42"/>
    </location>
</feature>
<dbReference type="KEGG" id="qsa:O6P43_000989"/>
<dbReference type="Proteomes" id="UP001163823">
    <property type="component" value="Chromosome 1"/>
</dbReference>
<dbReference type="AlphaFoldDB" id="A0AAD7QHW6"/>
<feature type="compositionally biased region" description="Basic and acidic residues" evidence="1">
    <location>
        <begin position="68"/>
        <end position="79"/>
    </location>
</feature>
<sequence>MKEELVYDHDYPCKSNDSNDGGGRRELDDNSLSASEKTVMVENEKGDVDVDFRFTTPKVQDSGKSCKGHCDRSNHKDDGVWINEPLESVEEKTSETSSVVGSLNIEDLESVLRQRALENLRKFRGGNQTNAKASNDKNKIGSDVKQLSIKKDGLIQNGASSGAKCTEKNLILQGSGVPAVKGDPVSSSTNTRLLNENKGDSKSESAKHDFPSAPEQVTCAGNPNETIKRSIGYVNNNPNLNAPASIHRSSNSSPTLNPKPVAGLQEQLIVSESTIDNVLDANELDSATPKLSSCLRPLLRHNSSNKVKDEVKECSNFELKQTSTSQEPSTKLSVTEGGMDQQAVHTAQNVTQNIDNNGRGLDNLCDSAVHRSSCNVSTSGENEPNQGSQLEQKTMTVMRGGEMVQVSYKVYIPKKAPALSRRQLKR</sequence>
<dbReference type="PANTHER" id="PTHR36808">
    <property type="entry name" value="TRANSCRIPTIONAL REGULATOR ATRX-LIKE PROTEIN"/>
    <property type="match status" value="1"/>
</dbReference>
<evidence type="ECO:0000313" key="2">
    <source>
        <dbReference type="EMBL" id="KAJ7981769.1"/>
    </source>
</evidence>
<keyword evidence="3" id="KW-1185">Reference proteome</keyword>
<feature type="region of interest" description="Disordered" evidence="1">
    <location>
        <begin position="59"/>
        <end position="99"/>
    </location>
</feature>